<gene>
    <name evidence="11" type="ORF">GCM10010315_24120</name>
</gene>
<feature type="transmembrane region" description="Helical" evidence="9">
    <location>
        <begin position="278"/>
        <end position="301"/>
    </location>
</feature>
<keyword evidence="6 9" id="KW-1133">Transmembrane helix</keyword>
<feature type="transmembrane region" description="Helical" evidence="9">
    <location>
        <begin position="201"/>
        <end position="217"/>
    </location>
</feature>
<reference evidence="12" key="1">
    <citation type="journal article" date="2019" name="Int. J. Syst. Evol. Microbiol.">
        <title>The Global Catalogue of Microorganisms (GCM) 10K type strain sequencing project: providing services to taxonomists for standard genome sequencing and annotation.</title>
        <authorList>
            <consortium name="The Broad Institute Genomics Platform"/>
            <consortium name="The Broad Institute Genome Sequencing Center for Infectious Disease"/>
            <person name="Wu L."/>
            <person name="Ma J."/>
        </authorList>
    </citation>
    <scope>NUCLEOTIDE SEQUENCE [LARGE SCALE GENOMIC DNA]</scope>
    <source>
        <strain evidence="12">JCM 4542</strain>
    </source>
</reference>
<keyword evidence="3" id="KW-0050">Antiport</keyword>
<comment type="caution">
    <text evidence="11">The sequence shown here is derived from an EMBL/GenBank/DDBJ whole genome shotgun (WGS) entry which is preliminary data.</text>
</comment>
<evidence type="ECO:0000256" key="6">
    <source>
        <dbReference type="ARBA" id="ARBA00022989"/>
    </source>
</evidence>
<evidence type="ECO:0000256" key="1">
    <source>
        <dbReference type="ARBA" id="ARBA00004651"/>
    </source>
</evidence>
<dbReference type="Pfam" id="PF02080">
    <property type="entry name" value="TrkA_C"/>
    <property type="match status" value="1"/>
</dbReference>
<evidence type="ECO:0000313" key="11">
    <source>
        <dbReference type="EMBL" id="GAA2715301.1"/>
    </source>
</evidence>
<dbReference type="Gene3D" id="3.30.70.1450">
    <property type="entry name" value="Regulator of K+ conductance, C-terminal domain"/>
    <property type="match status" value="1"/>
</dbReference>
<dbReference type="NCBIfam" id="NF003716">
    <property type="entry name" value="PRK05326.1-3"/>
    <property type="match status" value="1"/>
</dbReference>
<name>A0ABP6G845_9ACTN</name>
<evidence type="ECO:0000256" key="3">
    <source>
        <dbReference type="ARBA" id="ARBA00022449"/>
    </source>
</evidence>
<evidence type="ECO:0000256" key="7">
    <source>
        <dbReference type="ARBA" id="ARBA00023065"/>
    </source>
</evidence>
<feature type="transmembrane region" description="Helical" evidence="9">
    <location>
        <begin position="169"/>
        <end position="189"/>
    </location>
</feature>
<evidence type="ECO:0000256" key="5">
    <source>
        <dbReference type="ARBA" id="ARBA00022692"/>
    </source>
</evidence>
<dbReference type="Pfam" id="PF00999">
    <property type="entry name" value="Na_H_Exchanger"/>
    <property type="match status" value="1"/>
</dbReference>
<feature type="transmembrane region" description="Helical" evidence="9">
    <location>
        <begin position="342"/>
        <end position="365"/>
    </location>
</feature>
<dbReference type="Proteomes" id="UP001500886">
    <property type="component" value="Unassembled WGS sequence"/>
</dbReference>
<keyword evidence="8 9" id="KW-0472">Membrane</keyword>
<feature type="transmembrane region" description="Helical" evidence="9">
    <location>
        <begin position="143"/>
        <end position="163"/>
    </location>
</feature>
<evidence type="ECO:0000256" key="4">
    <source>
        <dbReference type="ARBA" id="ARBA00022475"/>
    </source>
</evidence>
<keyword evidence="5 9" id="KW-0812">Transmembrane</keyword>
<dbReference type="InterPro" id="IPR006037">
    <property type="entry name" value="RCK_C"/>
</dbReference>
<feature type="domain" description="RCK C-terminal" evidence="10">
    <location>
        <begin position="380"/>
        <end position="461"/>
    </location>
</feature>
<dbReference type="Gene3D" id="1.20.1530.20">
    <property type="match status" value="1"/>
</dbReference>
<dbReference type="InterPro" id="IPR006153">
    <property type="entry name" value="Cation/H_exchanger_TM"/>
</dbReference>
<feature type="transmembrane region" description="Helical" evidence="9">
    <location>
        <begin position="313"/>
        <end position="336"/>
    </location>
</feature>
<comment type="subcellular location">
    <subcellularLocation>
        <location evidence="1">Cell membrane</location>
        <topology evidence="1">Multi-pass membrane protein</topology>
    </subcellularLocation>
</comment>
<dbReference type="PANTHER" id="PTHR32507">
    <property type="entry name" value="NA(+)/H(+) ANTIPORTER 1"/>
    <property type="match status" value="1"/>
</dbReference>
<keyword evidence="2" id="KW-0813">Transport</keyword>
<proteinExistence type="predicted"/>
<evidence type="ECO:0000313" key="12">
    <source>
        <dbReference type="Proteomes" id="UP001500886"/>
    </source>
</evidence>
<feature type="transmembrane region" description="Helical" evidence="9">
    <location>
        <begin position="44"/>
        <end position="61"/>
    </location>
</feature>
<evidence type="ECO:0000259" key="10">
    <source>
        <dbReference type="PROSITE" id="PS51202"/>
    </source>
</evidence>
<evidence type="ECO:0000256" key="2">
    <source>
        <dbReference type="ARBA" id="ARBA00022448"/>
    </source>
</evidence>
<organism evidence="11 12">
    <name type="scientific">Streptomyces luteosporeus</name>
    <dbReference type="NCBI Taxonomy" id="173856"/>
    <lineage>
        <taxon>Bacteria</taxon>
        <taxon>Bacillati</taxon>
        <taxon>Actinomycetota</taxon>
        <taxon>Actinomycetes</taxon>
        <taxon>Kitasatosporales</taxon>
        <taxon>Streptomycetaceae</taxon>
        <taxon>Streptomyces</taxon>
    </lineage>
</organism>
<evidence type="ECO:0000256" key="8">
    <source>
        <dbReference type="ARBA" id="ARBA00023136"/>
    </source>
</evidence>
<dbReference type="SUPFAM" id="SSF116726">
    <property type="entry name" value="TrkA C-terminal domain-like"/>
    <property type="match status" value="1"/>
</dbReference>
<dbReference type="PROSITE" id="PS51202">
    <property type="entry name" value="RCK_C"/>
    <property type="match status" value="1"/>
</dbReference>
<dbReference type="InterPro" id="IPR038770">
    <property type="entry name" value="Na+/solute_symporter_sf"/>
</dbReference>
<accession>A0ABP6G845</accession>
<evidence type="ECO:0000256" key="9">
    <source>
        <dbReference type="SAM" id="Phobius"/>
    </source>
</evidence>
<sequence length="509" mass="52290">MAVAAVRISSRSGLPSLLIYLGIGVAIGQDGIGVSFNDVGLTQVIGYAALVVILAEGGLGTKWHEIKPALPAAAVLSTAGVAVSVGVTAAAAHYLAGVDWRQSLIIGAVVSSTDAAAVFSVLRNVPLPARLTGVLEAESGFNDAPVVILVVAFSAAGPVDHWYLLLGKIALELAIGAAAGLAIGLLGAYTMRHVALPASGLYPIAVMALAVTAYAAGALAHGSGFLAVYLASLILGNAKLPHWPATRGFAEGLGWIAQIGMFVLLGLLVTPHELGDDIVPALVVGLVLTMVARPLSVLLSTAPFRTPWQEKALLSWAGLRGAVPIVLATIPMVAQVDDSRRIFNIVFVLVIVYTLVQGPTLPWLARRLDLGESEPQDLGIESAPLERLRGHLLSVAVPEESKMHGVEVSELRLPAGAAVTLVVRDGSSFVPGPATVLRRGDELLVVATDPVRDAAERRLRAVSEGGKLAGWLGSAPAPDGAAGKSGAAAAKPGAKAGAKWGLVKKKLVK</sequence>
<dbReference type="NCBIfam" id="NF003715">
    <property type="entry name" value="PRK05326.1-2"/>
    <property type="match status" value="1"/>
</dbReference>
<feature type="transmembrane region" description="Helical" evidence="9">
    <location>
        <begin position="73"/>
        <end position="96"/>
    </location>
</feature>
<dbReference type="PANTHER" id="PTHR32507:SF7">
    <property type="entry name" value="K(+)_H(+) ANTIPORTER NHAP2"/>
    <property type="match status" value="1"/>
</dbReference>
<keyword evidence="12" id="KW-1185">Reference proteome</keyword>
<protein>
    <submittedName>
        <fullName evidence="11">Potassium/proton antiporter</fullName>
    </submittedName>
</protein>
<keyword evidence="7" id="KW-0406">Ion transport</keyword>
<feature type="transmembrane region" description="Helical" evidence="9">
    <location>
        <begin position="102"/>
        <end position="122"/>
    </location>
</feature>
<keyword evidence="4" id="KW-1003">Cell membrane</keyword>
<dbReference type="EMBL" id="BAAASL010000008">
    <property type="protein sequence ID" value="GAA2715301.1"/>
    <property type="molecule type" value="Genomic_DNA"/>
</dbReference>
<dbReference type="InterPro" id="IPR036721">
    <property type="entry name" value="RCK_C_sf"/>
</dbReference>
<feature type="transmembrane region" description="Helical" evidence="9">
    <location>
        <begin position="252"/>
        <end position="272"/>
    </location>
</feature>